<organism evidence="4">
    <name type="scientific">Oryza nivara</name>
    <name type="common">Indian wild rice</name>
    <name type="synonym">Oryza sativa f. spontanea</name>
    <dbReference type="NCBI Taxonomy" id="4536"/>
    <lineage>
        <taxon>Eukaryota</taxon>
        <taxon>Viridiplantae</taxon>
        <taxon>Streptophyta</taxon>
        <taxon>Embryophyta</taxon>
        <taxon>Tracheophyta</taxon>
        <taxon>Spermatophyta</taxon>
        <taxon>Magnoliopsida</taxon>
        <taxon>Liliopsida</taxon>
        <taxon>Poales</taxon>
        <taxon>Poaceae</taxon>
        <taxon>BOP clade</taxon>
        <taxon>Oryzoideae</taxon>
        <taxon>Oryzeae</taxon>
        <taxon>Oryzinae</taxon>
        <taxon>Oryza</taxon>
    </lineage>
</organism>
<dbReference type="Pfam" id="PF00176">
    <property type="entry name" value="SNF2-rel_dom"/>
    <property type="match status" value="1"/>
</dbReference>
<dbReference type="SMART" id="SM00487">
    <property type="entry name" value="DEXDc"/>
    <property type="match status" value="1"/>
</dbReference>
<reference evidence="4" key="2">
    <citation type="submission" date="2018-04" db="EMBL/GenBank/DDBJ databases">
        <title>OnivRS2 (Oryza nivara Reference Sequence Version 2).</title>
        <authorList>
            <person name="Zhang J."/>
            <person name="Kudrna D."/>
            <person name="Lee S."/>
            <person name="Talag J."/>
            <person name="Rajasekar S."/>
            <person name="Welchert J."/>
            <person name="Hsing Y.-I."/>
            <person name="Wing R.A."/>
        </authorList>
    </citation>
    <scope>NUCLEOTIDE SEQUENCE [LARGE SCALE GENOMIC DNA]</scope>
    <source>
        <strain evidence="4">SL10</strain>
    </source>
</reference>
<dbReference type="InterPro" id="IPR014001">
    <property type="entry name" value="Helicase_ATP-bd"/>
</dbReference>
<protein>
    <recommendedName>
        <fullName evidence="3">Helicase ATP-binding domain-containing protein</fullName>
    </recommendedName>
</protein>
<feature type="compositionally biased region" description="Acidic residues" evidence="2">
    <location>
        <begin position="165"/>
        <end position="180"/>
    </location>
</feature>
<evidence type="ECO:0000313" key="5">
    <source>
        <dbReference type="Proteomes" id="UP000006591"/>
    </source>
</evidence>
<dbReference type="InterPro" id="IPR027417">
    <property type="entry name" value="P-loop_NTPase"/>
</dbReference>
<dbReference type="Gramene" id="ONIVA04G20440.3">
    <property type="protein sequence ID" value="ONIVA04G20440.3"/>
    <property type="gene ID" value="ONIVA04G20440"/>
</dbReference>
<feature type="domain" description="Helicase ATP-binding" evidence="3">
    <location>
        <begin position="326"/>
        <end position="504"/>
    </location>
</feature>
<keyword evidence="5" id="KW-1185">Reference proteome</keyword>
<name>A0A0E0H4G4_ORYNI</name>
<feature type="compositionally biased region" description="Acidic residues" evidence="2">
    <location>
        <begin position="215"/>
        <end position="240"/>
    </location>
</feature>
<dbReference type="CDD" id="cd18793">
    <property type="entry name" value="SF2_C_SNF"/>
    <property type="match status" value="1"/>
</dbReference>
<dbReference type="FunFam" id="3.40.50.10810:FF:000038">
    <property type="entry name" value="Protein CHROMATIN REMODELING 19 isoform A"/>
    <property type="match status" value="1"/>
</dbReference>
<dbReference type="InterPro" id="IPR038718">
    <property type="entry name" value="SNF2-like_sf"/>
</dbReference>
<feature type="compositionally biased region" description="Acidic residues" evidence="2">
    <location>
        <begin position="126"/>
        <end position="141"/>
    </location>
</feature>
<dbReference type="PROSITE" id="PS51192">
    <property type="entry name" value="HELICASE_ATP_BIND_1"/>
    <property type="match status" value="1"/>
</dbReference>
<evidence type="ECO:0000256" key="1">
    <source>
        <dbReference type="ARBA" id="ARBA00022801"/>
    </source>
</evidence>
<dbReference type="AlphaFoldDB" id="A0A0E0H4G4"/>
<keyword evidence="1" id="KW-0378">Hydrolase</keyword>
<evidence type="ECO:0000259" key="3">
    <source>
        <dbReference type="PROSITE" id="PS51192"/>
    </source>
</evidence>
<dbReference type="Gene3D" id="3.40.50.10810">
    <property type="entry name" value="Tandem AAA-ATPase domain"/>
    <property type="match status" value="1"/>
</dbReference>
<proteinExistence type="predicted"/>
<dbReference type="GO" id="GO:0016787">
    <property type="term" value="F:hydrolase activity"/>
    <property type="evidence" value="ECO:0007669"/>
    <property type="project" value="UniProtKB-KW"/>
</dbReference>
<dbReference type="InterPro" id="IPR000330">
    <property type="entry name" value="SNF2_N"/>
</dbReference>
<reference evidence="4" key="1">
    <citation type="submission" date="2015-04" db="UniProtKB">
        <authorList>
            <consortium name="EnsemblPlants"/>
        </authorList>
    </citation>
    <scope>IDENTIFICATION</scope>
    <source>
        <strain evidence="4">SL10</strain>
    </source>
</reference>
<feature type="compositionally biased region" description="Low complexity" evidence="2">
    <location>
        <begin position="114"/>
        <end position="125"/>
    </location>
</feature>
<sequence length="849" mass="95659">MRRGYEEIDDDEWSNHSFKPSRVLKRPSRGAQPDSQPPPPIDSFRYNPKPSSSSAAAAATATVVLSDDDDDFELGEEERLRRAGKSTRVLNRPQRQHSPPGRALPPRESFRYNPKPAKAAAAVSVSDDDDDGFDLEDDDFDIPSSRTSRPRRTAGRRLATAVADLSEEDDDLELADDDFDHPDPRPTRPRRATARRFVIKDDDDSDGDVGASEVDGVEAEEDDGVNWSELENEDDEDGDYGETKVEVEEGDVVGKALRKCARISADLRQELYGSSTRNCESYAEIDDSSVRIVTQDDVDAACTSEESEFEPILKPYQLVGVNFLLLLHRKNIGGAILADEMGLGKTVQAVTYLTLLRHLYNDPGPHLIVCPASVLENWERELKKWCPSFSIIMFHGAGRTAYSKELSSLGKAGYPPPFNVLLVCYSLFERRSAQQKDDRKALKRWRWSCVLMDEAHVLKDKGSFRWRNLMAVAQHARQRLMLTGTPLQNDLHELWSLLEFMMPDIFATGDIDLKKLLNAEDHELISRIKSILGPFILRRLKSDVMQQLVPKIQHVNFVTMDSEQFQAYNYAIDEYRGACQARSAKSTSNFSNNVVGLIPKRQISNYFMQFRKIANHPLLIRRIYSDKDVDRIAKLLYPKGAFGFECSLERATQELRKYNDFAIHQLLVSYGDSGTKGALTDEHVLGSAKCQALAELLPSLANDGHRVLIFSQWTTMLDILEWTLEVIGVTYRRLDGGWIGKLKIAAIALDNRNLSLSIDCEHITIFISTWLVTKGSVDENIYEIARRKLVLDAAILQSGAELEDSTDVPEKTMGEILASLLLVNIPIVMLEDFAHDQQNLIACLEDRFV</sequence>
<dbReference type="SUPFAM" id="SSF52540">
    <property type="entry name" value="P-loop containing nucleoside triphosphate hydrolases"/>
    <property type="match status" value="2"/>
</dbReference>
<dbReference type="PANTHER" id="PTHR10799">
    <property type="entry name" value="SNF2/RAD54 HELICASE FAMILY"/>
    <property type="match status" value="1"/>
</dbReference>
<feature type="compositionally biased region" description="Low complexity" evidence="2">
    <location>
        <begin position="51"/>
        <end position="65"/>
    </location>
</feature>
<evidence type="ECO:0000313" key="4">
    <source>
        <dbReference type="EnsemblPlants" id="ONIVA04G20440.3"/>
    </source>
</evidence>
<dbReference type="GO" id="GO:0005524">
    <property type="term" value="F:ATP binding"/>
    <property type="evidence" value="ECO:0007669"/>
    <property type="project" value="InterPro"/>
</dbReference>
<dbReference type="EnsemblPlants" id="ONIVA04G20440.3">
    <property type="protein sequence ID" value="ONIVA04G20440.3"/>
    <property type="gene ID" value="ONIVA04G20440"/>
</dbReference>
<feature type="region of interest" description="Disordered" evidence="2">
    <location>
        <begin position="1"/>
        <end position="242"/>
    </location>
</feature>
<evidence type="ECO:0000256" key="2">
    <source>
        <dbReference type="SAM" id="MobiDB-lite"/>
    </source>
</evidence>
<dbReference type="CDD" id="cd17919">
    <property type="entry name" value="DEXHc_Snf"/>
    <property type="match status" value="1"/>
</dbReference>
<feature type="compositionally biased region" description="Acidic residues" evidence="2">
    <location>
        <begin position="66"/>
        <end position="76"/>
    </location>
</feature>
<dbReference type="Gene3D" id="3.40.50.300">
    <property type="entry name" value="P-loop containing nucleotide triphosphate hydrolases"/>
    <property type="match status" value="1"/>
</dbReference>
<accession>A0A0E0H4G4</accession>
<dbReference type="Proteomes" id="UP000006591">
    <property type="component" value="Chromosome 4"/>
</dbReference>
<dbReference type="InterPro" id="IPR049730">
    <property type="entry name" value="SNF2/RAD54-like_C"/>
</dbReference>